<evidence type="ECO:0000256" key="6">
    <source>
        <dbReference type="ARBA" id="ARBA00023004"/>
    </source>
</evidence>
<keyword evidence="4" id="KW-0479">Metal-binding</keyword>
<comment type="caution">
    <text evidence="9">The sequence shown here is derived from an EMBL/GenBank/DDBJ whole genome shotgun (WGS) entry which is preliminary data.</text>
</comment>
<evidence type="ECO:0000256" key="2">
    <source>
        <dbReference type="ARBA" id="ARBA00022559"/>
    </source>
</evidence>
<keyword evidence="6" id="KW-0408">Iron</keyword>
<sequence>MATIAFKALSVFGGLIGGAIDLVNHLTGKNKKETDHHWERPSATDHRSPCPMLNALANHGYLPRDGKNVSLADLIVGFRDAINLAPDATLIVGLKALQASSTGKLVTLNLDDLAKHGIIEHDGSLTRHDIYSGDNHTFSPELFAAFISHFPAEGLITLEAAARTRKERLATAKTTNPEFSMSDQDEQFSSIETSSYLLVFGQGPEWSAPTEWIRTFFQEEKLPIEQGWRRSDKVLGTGDLFAVKKKVDAVA</sequence>
<evidence type="ECO:0000256" key="5">
    <source>
        <dbReference type="ARBA" id="ARBA00023002"/>
    </source>
</evidence>
<evidence type="ECO:0000313" key="10">
    <source>
        <dbReference type="Proteomes" id="UP001239445"/>
    </source>
</evidence>
<evidence type="ECO:0000259" key="8">
    <source>
        <dbReference type="PROSITE" id="PS51405"/>
    </source>
</evidence>
<organism evidence="9 10">
    <name type="scientific">Echria macrotheca</name>
    <dbReference type="NCBI Taxonomy" id="438768"/>
    <lineage>
        <taxon>Eukaryota</taxon>
        <taxon>Fungi</taxon>
        <taxon>Dikarya</taxon>
        <taxon>Ascomycota</taxon>
        <taxon>Pezizomycotina</taxon>
        <taxon>Sordariomycetes</taxon>
        <taxon>Sordariomycetidae</taxon>
        <taxon>Sordariales</taxon>
        <taxon>Schizotheciaceae</taxon>
        <taxon>Echria</taxon>
    </lineage>
</organism>
<accession>A0AAJ0FAP8</accession>
<dbReference type="EMBL" id="MU839827">
    <property type="protein sequence ID" value="KAK1760332.1"/>
    <property type="molecule type" value="Genomic_DNA"/>
</dbReference>
<dbReference type="GO" id="GO:0046872">
    <property type="term" value="F:metal ion binding"/>
    <property type="evidence" value="ECO:0007669"/>
    <property type="project" value="UniProtKB-KW"/>
</dbReference>
<keyword evidence="10" id="KW-1185">Reference proteome</keyword>
<gene>
    <name evidence="9" type="ORF">QBC47DRAFT_3682</name>
</gene>
<comment type="similarity">
    <text evidence="7">Belongs to the chloroperoxidase family.</text>
</comment>
<dbReference type="Pfam" id="PF01328">
    <property type="entry name" value="Peroxidase_2"/>
    <property type="match status" value="1"/>
</dbReference>
<dbReference type="InterPro" id="IPR000028">
    <property type="entry name" value="Chloroperoxidase"/>
</dbReference>
<reference evidence="9" key="1">
    <citation type="submission" date="2023-06" db="EMBL/GenBank/DDBJ databases">
        <title>Genome-scale phylogeny and comparative genomics of the fungal order Sordariales.</title>
        <authorList>
            <consortium name="Lawrence Berkeley National Laboratory"/>
            <person name="Hensen N."/>
            <person name="Bonometti L."/>
            <person name="Westerberg I."/>
            <person name="Brannstrom I.O."/>
            <person name="Guillou S."/>
            <person name="Cros-Aarteil S."/>
            <person name="Calhoun S."/>
            <person name="Haridas S."/>
            <person name="Kuo A."/>
            <person name="Mondo S."/>
            <person name="Pangilinan J."/>
            <person name="Riley R."/>
            <person name="Labutti K."/>
            <person name="Andreopoulos B."/>
            <person name="Lipzen A."/>
            <person name="Chen C."/>
            <person name="Yanf M."/>
            <person name="Daum C."/>
            <person name="Ng V."/>
            <person name="Clum A."/>
            <person name="Steindorff A."/>
            <person name="Ohm R."/>
            <person name="Martin F."/>
            <person name="Silar P."/>
            <person name="Natvig D."/>
            <person name="Lalanne C."/>
            <person name="Gautier V."/>
            <person name="Ament-Velasquez S.L."/>
            <person name="Kruys A."/>
            <person name="Hutchinson M.I."/>
            <person name="Powell A.J."/>
            <person name="Barry K."/>
            <person name="Miller A.N."/>
            <person name="Grigoriev I.V."/>
            <person name="Debuchy R."/>
            <person name="Gladieux P."/>
            <person name="Thoren M.H."/>
            <person name="Johannesson H."/>
        </authorList>
    </citation>
    <scope>NUCLEOTIDE SEQUENCE</scope>
    <source>
        <strain evidence="9">PSN4</strain>
    </source>
</reference>
<dbReference type="PANTHER" id="PTHR33577">
    <property type="entry name" value="STERIGMATOCYSTIN BIOSYNTHESIS PEROXIDASE STCC-RELATED"/>
    <property type="match status" value="1"/>
</dbReference>
<dbReference type="InterPro" id="IPR036851">
    <property type="entry name" value="Chloroperoxidase-like_sf"/>
</dbReference>
<feature type="domain" description="Heme haloperoxidase family profile" evidence="8">
    <location>
        <begin position="34"/>
        <end position="242"/>
    </location>
</feature>
<dbReference type="Proteomes" id="UP001239445">
    <property type="component" value="Unassembled WGS sequence"/>
</dbReference>
<proteinExistence type="inferred from homology"/>
<keyword evidence="5" id="KW-0560">Oxidoreductase</keyword>
<dbReference type="PROSITE" id="PS51405">
    <property type="entry name" value="HEME_HALOPEROXIDASE"/>
    <property type="match status" value="1"/>
</dbReference>
<protein>
    <submittedName>
        <fullName evidence="9">Aromatic peroxygenase</fullName>
    </submittedName>
</protein>
<keyword evidence="3" id="KW-0349">Heme</keyword>
<dbReference type="AlphaFoldDB" id="A0AAJ0FAP8"/>
<evidence type="ECO:0000256" key="7">
    <source>
        <dbReference type="ARBA" id="ARBA00025795"/>
    </source>
</evidence>
<dbReference type="SUPFAM" id="SSF47571">
    <property type="entry name" value="Cloroperoxidase"/>
    <property type="match status" value="1"/>
</dbReference>
<dbReference type="GO" id="GO:0004601">
    <property type="term" value="F:peroxidase activity"/>
    <property type="evidence" value="ECO:0007669"/>
    <property type="project" value="UniProtKB-KW"/>
</dbReference>
<dbReference type="Gene3D" id="1.10.489.10">
    <property type="entry name" value="Chloroperoxidase-like"/>
    <property type="match status" value="1"/>
</dbReference>
<name>A0AAJ0FAP8_9PEZI</name>
<evidence type="ECO:0000256" key="4">
    <source>
        <dbReference type="ARBA" id="ARBA00022723"/>
    </source>
</evidence>
<dbReference type="PANTHER" id="PTHR33577:SF19">
    <property type="entry name" value="HEME HALOPEROXIDASE FAMILY PROFILE DOMAIN-CONTAINING PROTEIN-RELATED"/>
    <property type="match status" value="1"/>
</dbReference>
<evidence type="ECO:0000313" key="9">
    <source>
        <dbReference type="EMBL" id="KAK1760332.1"/>
    </source>
</evidence>
<comment type="cofactor">
    <cofactor evidence="1">
        <name>heme b</name>
        <dbReference type="ChEBI" id="CHEBI:60344"/>
    </cofactor>
</comment>
<keyword evidence="2" id="KW-0575">Peroxidase</keyword>
<evidence type="ECO:0000256" key="3">
    <source>
        <dbReference type="ARBA" id="ARBA00022617"/>
    </source>
</evidence>
<evidence type="ECO:0000256" key="1">
    <source>
        <dbReference type="ARBA" id="ARBA00001970"/>
    </source>
</evidence>